<protein>
    <recommendedName>
        <fullName evidence="2">arginyltransferase</fullName>
        <ecNumber evidence="2">2.3.2.8</ecNumber>
    </recommendedName>
</protein>
<comment type="similarity">
    <text evidence="1">Belongs to the R-transferase family.</text>
</comment>
<dbReference type="PANTHER" id="PTHR21367:SF1">
    <property type="entry name" value="ARGINYL-TRNA--PROTEIN TRANSFERASE 1"/>
    <property type="match status" value="1"/>
</dbReference>
<evidence type="ECO:0000256" key="4">
    <source>
        <dbReference type="ARBA" id="ARBA00023315"/>
    </source>
</evidence>
<dbReference type="AlphaFoldDB" id="A0A4E0R8S2"/>
<gene>
    <name evidence="7" type="ORF">D915_006801</name>
</gene>
<evidence type="ECO:0000256" key="2">
    <source>
        <dbReference type="ARBA" id="ARBA00012025"/>
    </source>
</evidence>
<evidence type="ECO:0000256" key="1">
    <source>
        <dbReference type="ARBA" id="ARBA00009991"/>
    </source>
</evidence>
<dbReference type="GO" id="GO:0004057">
    <property type="term" value="F:arginyl-tRNA--protein transferase activity"/>
    <property type="evidence" value="ECO:0007669"/>
    <property type="project" value="UniProtKB-EC"/>
</dbReference>
<reference evidence="7" key="1">
    <citation type="submission" date="2019-03" db="EMBL/GenBank/DDBJ databases">
        <title>Improved annotation for the trematode Fasciola hepatica.</title>
        <authorList>
            <person name="Choi Y.-J."/>
            <person name="Martin J."/>
            <person name="Mitreva M."/>
        </authorList>
    </citation>
    <scope>NUCLEOTIDE SEQUENCE [LARGE SCALE GENOMIC DNA]</scope>
</reference>
<keyword evidence="3 7" id="KW-0808">Transferase</keyword>
<evidence type="ECO:0000256" key="3">
    <source>
        <dbReference type="ARBA" id="ARBA00022679"/>
    </source>
</evidence>
<dbReference type="Pfam" id="PF04377">
    <property type="entry name" value="ATE_C"/>
    <property type="match status" value="1"/>
</dbReference>
<keyword evidence="4" id="KW-0012">Acyltransferase</keyword>
<evidence type="ECO:0000313" key="7">
    <source>
        <dbReference type="EMBL" id="THD22524.1"/>
    </source>
</evidence>
<organism evidence="7 8">
    <name type="scientific">Fasciola hepatica</name>
    <name type="common">Liver fluke</name>
    <dbReference type="NCBI Taxonomy" id="6192"/>
    <lineage>
        <taxon>Eukaryota</taxon>
        <taxon>Metazoa</taxon>
        <taxon>Spiralia</taxon>
        <taxon>Lophotrochozoa</taxon>
        <taxon>Platyhelminthes</taxon>
        <taxon>Trematoda</taxon>
        <taxon>Digenea</taxon>
        <taxon>Plagiorchiida</taxon>
        <taxon>Echinostomata</taxon>
        <taxon>Echinostomatoidea</taxon>
        <taxon>Fasciolidae</taxon>
        <taxon>Fasciola</taxon>
    </lineage>
</organism>
<comment type="caution">
    <text evidence="7">The sequence shown here is derived from an EMBL/GenBank/DDBJ whole genome shotgun (WGS) entry which is preliminary data.</text>
</comment>
<evidence type="ECO:0000259" key="6">
    <source>
        <dbReference type="Pfam" id="PF04377"/>
    </source>
</evidence>
<feature type="domain" description="N-end rule aminoacyl transferase C-terminal" evidence="6">
    <location>
        <begin position="268"/>
        <end position="419"/>
    </location>
</feature>
<dbReference type="InterPro" id="IPR007472">
    <property type="entry name" value="N-end_Aminoacyl_Trfase_C"/>
</dbReference>
<evidence type="ECO:0000259" key="5">
    <source>
        <dbReference type="Pfam" id="PF04376"/>
    </source>
</evidence>
<evidence type="ECO:0000313" key="8">
    <source>
        <dbReference type="Proteomes" id="UP000230066"/>
    </source>
</evidence>
<dbReference type="PANTHER" id="PTHR21367">
    <property type="entry name" value="ARGININE-TRNA-PROTEIN TRANSFERASE 1"/>
    <property type="match status" value="1"/>
</dbReference>
<dbReference type="Pfam" id="PF04376">
    <property type="entry name" value="ATE_N"/>
    <property type="match status" value="1"/>
</dbReference>
<dbReference type="InterPro" id="IPR007471">
    <property type="entry name" value="N-end_Aminoacyl_Trfase_N"/>
</dbReference>
<sequence>MGNGCYLFNRIGLSVPNRSRLASVGERNPHPSPVLRSGTYCYKPINTNTCCPAYTIRCDARHFHPSRAHKRILRNIRQFLLTGTKVHVSHTPDTRRSNSVVPTKVLQSGSLASSDALGDRPYEKNIWTPTSNRLVIRGLSNVAVVSKQETKPKQLNLEPSGDVLTRLERAGDRVVSENNLKKSHVKRWNRKKERMLQRAQAEGCSFEQLMQEYKTRRERRLNKNRPKTIEDLLPPDGPQPNQKHFIEVRLLRSKPQSSEFRDTLSVEHKLYVKYQQAVHGDRPEDCDLEQFKRFLVKSPLFPDYSIRPAECTGPEMGSYHQQYWLDGRELIAVGVIDLLPQCLSSVYLIYNPDYAFLHLGTYSALREIAFVRYLADQYGPDSPNPDPQYAHFNFYYMGYFIRSCRKMAYKANFRPSWLACPESYAWVPIEQCLSLLDAAPGGKYARFSAADIQDPNAIPSDLPISELEQRVLCQLLRNIAVSAGLSTQVFPLAQFKRLLRPHAVDILHECIRLLGSRVLLGSIRFVF</sequence>
<dbReference type="Proteomes" id="UP000230066">
    <property type="component" value="Unassembled WGS sequence"/>
</dbReference>
<dbReference type="GO" id="GO:0005737">
    <property type="term" value="C:cytoplasm"/>
    <property type="evidence" value="ECO:0007669"/>
    <property type="project" value="TreeGrafter"/>
</dbReference>
<dbReference type="EC" id="2.3.2.8" evidence="2"/>
<feature type="domain" description="N-end aminoacyl transferase N-terminal" evidence="5">
    <location>
        <begin position="36"/>
        <end position="71"/>
    </location>
</feature>
<dbReference type="EMBL" id="JXXN02002696">
    <property type="protein sequence ID" value="THD22524.1"/>
    <property type="molecule type" value="Genomic_DNA"/>
</dbReference>
<keyword evidence="8" id="KW-1185">Reference proteome</keyword>
<dbReference type="InterPro" id="IPR030700">
    <property type="entry name" value="N-end_Aminoacyl_Trfase"/>
</dbReference>
<name>A0A4E0R8S2_FASHE</name>
<proteinExistence type="inferred from homology"/>
<accession>A0A4E0R8S2</accession>